<evidence type="ECO:0000313" key="5">
    <source>
        <dbReference type="Proteomes" id="UP000547209"/>
    </source>
</evidence>
<dbReference type="EMBL" id="JACJVP010000008">
    <property type="protein sequence ID" value="MBB6670506.1"/>
    <property type="molecule type" value="Genomic_DNA"/>
</dbReference>
<proteinExistence type="predicted"/>
<keyword evidence="1" id="KW-1188">Viral release from host cell</keyword>
<dbReference type="InterPro" id="IPR010090">
    <property type="entry name" value="Phage_tape_meas"/>
</dbReference>
<dbReference type="Proteomes" id="UP000547209">
    <property type="component" value="Unassembled WGS sequence"/>
</dbReference>
<protein>
    <submittedName>
        <fullName evidence="4">Phage tail tape measure protein</fullName>
    </submittedName>
</protein>
<sequence length="994" mass="108518">MPGLSKEVDIVFRLQGLMDSSFRQSTSSAKRRIEELEKALQEVNSRGDIADLRQDADQADQSFSDLQKSAGAFRDTLKSVAKFTGIPSAADSFKKMVGSVGDFENGMAQLQASTGASAAEMQAMEKIAEDLYKMPMGDRFDVLSEAIGKVRQVTLQSGGALEETTKNALIFRNVFKGEITESVQTVDTMMRNFGITSTESFNLLAQGAQKGLNNAGGLLNSVKEYAPQFAALGYSANEMFDMFSAGLASGGLNLEKVGAAAEKFNSGLQEGSKTTSDAMAVLFAPDHIVEWTNALTQGGKKSSQYMELVGKVGKKTGEQMVANLRKGSKTASETFTVVQSVMGEGQHILDGLSEGSIKGKDAMNAVILRLQEIKDPLERNQLGVALFGTQFKDLETNVVAAMGTTRNQFDMAKATMDEVAKVKYDTIGKDFQTIGRQLMTELVIPIAEDLMPALGHLADWATDNSEVVQALALVVPAALIGKNVYKLVQGIGQVAGAAAGAAGAAGSFGGAIALLTNPVGLAIGGVAALTLGVMAYKQHQENVRQDLIHMGDDLDAAAQRYQAVADKAKQTNDLVWEYNNLSTAVQGNTDNTEQLVSKKERLADITKQLQDMYPKIITQYDIENDKIKEKLGLLKQESDADRAYTKLKLEREVADKSRDQPKLEKEYQKLKEQAAEADSQRSIIDSTLPVLKEYQVEFHKLLADEPTEQTREKLDALQQKINEAAEVVGLHFNHLADFDAQIKKLEDKRVDAIDAQLETQDELRAASSSYQELYDAQKSLIELNLGGSLEEQAKNFNSLPDEQKSRFMEALAAINELNRQMDLLPFEKKINVDVLYQSSGLEQPPGTGSKPLIDSPDAFKLMLPDAFELKLPEAAKPPYAAKPPETFRPPFLRTYADGGFANTPSIFGEAGPEIAIPLNDKPRSHTLLDMANRMMGRGDSNQVETNITWAPSIVIQGGDPGIEQKMRGVLSDSQAGFEQFLKQRQERRERVSLR</sequence>
<feature type="coiled-coil region" evidence="2">
    <location>
        <begin position="617"/>
        <end position="680"/>
    </location>
</feature>
<feature type="domain" description="Phage tail tape measure protein" evidence="3">
    <location>
        <begin position="157"/>
        <end position="388"/>
    </location>
</feature>
<evidence type="ECO:0000256" key="1">
    <source>
        <dbReference type="ARBA" id="ARBA00022612"/>
    </source>
</evidence>
<accession>A0A7X0RN91</accession>
<dbReference type="PANTHER" id="PTHR37813">
    <property type="entry name" value="FELS-2 PROPHAGE PROTEIN"/>
    <property type="match status" value="1"/>
</dbReference>
<keyword evidence="2" id="KW-0175">Coiled coil</keyword>
<keyword evidence="5" id="KW-1185">Reference proteome</keyword>
<organism evidence="4 5">
    <name type="scientific">Cohnella nanjingensis</name>
    <dbReference type="NCBI Taxonomy" id="1387779"/>
    <lineage>
        <taxon>Bacteria</taxon>
        <taxon>Bacillati</taxon>
        <taxon>Bacillota</taxon>
        <taxon>Bacilli</taxon>
        <taxon>Bacillales</taxon>
        <taxon>Paenibacillaceae</taxon>
        <taxon>Cohnella</taxon>
    </lineage>
</organism>
<dbReference type="RefSeq" id="WP_185141948.1">
    <property type="nucleotide sequence ID" value="NZ_JACJVP010000008.1"/>
</dbReference>
<comment type="caution">
    <text evidence="4">The sequence shown here is derived from an EMBL/GenBank/DDBJ whole genome shotgun (WGS) entry which is preliminary data.</text>
</comment>
<dbReference type="Pfam" id="PF10145">
    <property type="entry name" value="PhageMin_Tail"/>
    <property type="match status" value="1"/>
</dbReference>
<gene>
    <name evidence="4" type="ORF">H7C19_07370</name>
</gene>
<evidence type="ECO:0000259" key="3">
    <source>
        <dbReference type="Pfam" id="PF10145"/>
    </source>
</evidence>
<name>A0A7X0RN91_9BACL</name>
<dbReference type="AlphaFoldDB" id="A0A7X0RN91"/>
<dbReference type="PANTHER" id="PTHR37813:SF1">
    <property type="entry name" value="FELS-2 PROPHAGE PROTEIN"/>
    <property type="match status" value="1"/>
</dbReference>
<feature type="coiled-coil region" evidence="2">
    <location>
        <begin position="26"/>
        <end position="69"/>
    </location>
</feature>
<reference evidence="4 5" key="1">
    <citation type="submission" date="2020-08" db="EMBL/GenBank/DDBJ databases">
        <title>Cohnella phylogeny.</title>
        <authorList>
            <person name="Dunlap C."/>
        </authorList>
    </citation>
    <scope>NUCLEOTIDE SEQUENCE [LARGE SCALE GENOMIC DNA]</scope>
    <source>
        <strain evidence="4 5">DSM 28246</strain>
    </source>
</reference>
<evidence type="ECO:0000256" key="2">
    <source>
        <dbReference type="SAM" id="Coils"/>
    </source>
</evidence>
<evidence type="ECO:0000313" key="4">
    <source>
        <dbReference type="EMBL" id="MBB6670506.1"/>
    </source>
</evidence>
<feature type="coiled-coil region" evidence="2">
    <location>
        <begin position="707"/>
        <end position="755"/>
    </location>
</feature>